<accession>A0A0L7K7Z6</accession>
<reference evidence="2 3" key="1">
    <citation type="submission" date="2006-03" db="EMBL/GenBank/DDBJ databases">
        <title>Annotation of Plasmodium falciparum HB3.</title>
        <authorList>
            <consortium name="The Broad Institute Genome Sequencing Platform"/>
            <person name="Volkman S.K."/>
            <person name="Neafsey D.E."/>
            <person name="Dash A.P."/>
            <person name="Chitnis C.E."/>
            <person name="Hartl D.L."/>
            <person name="Young S.K."/>
            <person name="Zeng Q."/>
            <person name="Koehrsen M."/>
            <person name="Alvarado L."/>
            <person name="Berlin A."/>
            <person name="Borenstein D."/>
            <person name="Chapman S.B."/>
            <person name="Chen Z."/>
            <person name="Engels R."/>
            <person name="Freedman E."/>
            <person name="Gellesch M."/>
            <person name="Goldberg J."/>
            <person name="Griggs A."/>
            <person name="Gujja S."/>
            <person name="Heilman E.R."/>
            <person name="Heiman D.I."/>
            <person name="Howarth C."/>
            <person name="Jen D."/>
            <person name="Larson L."/>
            <person name="Mehta T."/>
            <person name="Neiman D."/>
            <person name="Park D."/>
            <person name="Pearson M."/>
            <person name="Roberts A."/>
            <person name="Saif S."/>
            <person name="Shea T."/>
            <person name="Shenoy N."/>
            <person name="Sisk P."/>
            <person name="Stolte C."/>
            <person name="Sykes S."/>
            <person name="Walk T."/>
            <person name="White J."/>
            <person name="Yandava C."/>
            <person name="Haas B."/>
            <person name="Henn M.R."/>
            <person name="Nusbaum C."/>
            <person name="Birren B."/>
        </authorList>
    </citation>
    <scope>NUCLEOTIDE SEQUENCE [LARGE SCALE GENOMIC DNA]</scope>
    <source>
        <strain evidence="2">HB3</strain>
    </source>
</reference>
<name>A0A0L7K7Z6_PLAFX</name>
<sequence>MYSYMQRNINKINNVKNIILKKKEWLINSHMVNNNIERNEMCLSNNDNSFILFNESFINILNKNQIIYEMRRDRGGTVRRKLSREKKKTQKKQKKDSTDVHKIMLCVVHLLYFTQTKNKNE</sequence>
<dbReference type="EMBL" id="CH671928">
    <property type="protein sequence ID" value="KOB59014.1"/>
    <property type="molecule type" value="Genomic_DNA"/>
</dbReference>
<organism evidence="2 3">
    <name type="scientific">Plasmodium falciparum (isolate HB3)</name>
    <dbReference type="NCBI Taxonomy" id="137071"/>
    <lineage>
        <taxon>Eukaryota</taxon>
        <taxon>Sar</taxon>
        <taxon>Alveolata</taxon>
        <taxon>Apicomplexa</taxon>
        <taxon>Aconoidasida</taxon>
        <taxon>Haemosporida</taxon>
        <taxon>Plasmodiidae</taxon>
        <taxon>Plasmodium</taxon>
        <taxon>Plasmodium (Laverania)</taxon>
    </lineage>
</organism>
<dbReference type="KEGG" id="pfh:PFHG_00766"/>
<dbReference type="AlphaFoldDB" id="A0A0L7K7Z6"/>
<proteinExistence type="predicted"/>
<gene>
    <name evidence="2" type="ORF">PFHG_00766</name>
</gene>
<evidence type="ECO:0000256" key="1">
    <source>
        <dbReference type="SAM" id="MobiDB-lite"/>
    </source>
</evidence>
<reference evidence="3" key="2">
    <citation type="submission" date="2006-03" db="EMBL/GenBank/DDBJ databases">
        <title>The genome sequence of the Plasmodium falciparum HB3.</title>
        <authorList>
            <consortium name="The Broad Institute Genome Sequencing Platform"/>
            <person name="Birren B."/>
            <person name="Lander E."/>
            <person name="Galagan J."/>
            <person name="Nusbaum C."/>
            <person name="Devon K."/>
            <person name="Henn M."/>
            <person name="Jaffe D."/>
            <person name="Butler J."/>
            <person name="Alvarez P."/>
            <person name="Gnerre S."/>
            <person name="Grabherr M."/>
            <person name="Kleber M."/>
            <person name="Mauceli E."/>
            <person name="Brockman W."/>
            <person name="MacCallum I.A."/>
            <person name="Rounsley S."/>
            <person name="Young S."/>
            <person name="LaButti K."/>
            <person name="Pushparaj V."/>
            <person name="DeCaprio D."/>
            <person name="Crawford M."/>
            <person name="Koehrsen M."/>
            <person name="Engels R."/>
            <person name="Montgomery P."/>
            <person name="Pearson M."/>
            <person name="Howarth C."/>
            <person name="Larson L."/>
            <person name="Luoma S."/>
            <person name="White J."/>
            <person name="Kodira C."/>
            <person name="Zeng Q."/>
            <person name="Oleary S."/>
            <person name="Yandava C."/>
            <person name="Alvarado L."/>
            <person name="Wirth D."/>
            <person name="Volkman S."/>
            <person name="Hartl D."/>
        </authorList>
    </citation>
    <scope>NUCLEOTIDE SEQUENCE [LARGE SCALE GENOMIC DNA]</scope>
</reference>
<feature type="region of interest" description="Disordered" evidence="1">
    <location>
        <begin position="74"/>
        <end position="98"/>
    </location>
</feature>
<dbReference type="Proteomes" id="UP000054289">
    <property type="component" value="Unassembled WGS sequence"/>
</dbReference>
<protein>
    <submittedName>
        <fullName evidence="2">Uncharacterized protein</fullName>
    </submittedName>
</protein>
<evidence type="ECO:0000313" key="2">
    <source>
        <dbReference type="EMBL" id="KOB59014.1"/>
    </source>
</evidence>
<feature type="compositionally biased region" description="Basic residues" evidence="1">
    <location>
        <begin position="77"/>
        <end position="94"/>
    </location>
</feature>
<evidence type="ECO:0000313" key="3">
    <source>
        <dbReference type="Proteomes" id="UP000054289"/>
    </source>
</evidence>
<dbReference type="OrthoDB" id="378065at2759"/>